<name>A0A367EW66_9ACTN</name>
<reference evidence="1 2" key="1">
    <citation type="submission" date="2018-06" db="EMBL/GenBank/DDBJ databases">
        <title>Streptomyces reniochalinae sp. nov. and Streptomyces diacarnus sp. nov. from marine sponges.</title>
        <authorList>
            <person name="Li L."/>
        </authorList>
    </citation>
    <scope>NUCLEOTIDE SEQUENCE [LARGE SCALE GENOMIC DNA]</scope>
    <source>
        <strain evidence="1 2">LHW50302</strain>
    </source>
</reference>
<sequence>MFKSSAHEGRNWKPSKTDEQYNAEMIRDSCDAFEAVARETGQPVNELRAVIALRPTEEGSPWT</sequence>
<comment type="caution">
    <text evidence="1">The sequence shown here is derived from an EMBL/GenBank/DDBJ whole genome shotgun (WGS) entry which is preliminary data.</text>
</comment>
<dbReference type="RefSeq" id="WP_114014994.1">
    <property type="nucleotide sequence ID" value="NZ_QOIM01000026.1"/>
</dbReference>
<dbReference type="Proteomes" id="UP000253507">
    <property type="component" value="Unassembled WGS sequence"/>
</dbReference>
<evidence type="ECO:0000313" key="2">
    <source>
        <dbReference type="Proteomes" id="UP000253507"/>
    </source>
</evidence>
<proteinExistence type="predicted"/>
<evidence type="ECO:0000313" key="1">
    <source>
        <dbReference type="EMBL" id="RCG21825.1"/>
    </source>
</evidence>
<dbReference type="EMBL" id="QOIM01000026">
    <property type="protein sequence ID" value="RCG21825.1"/>
    <property type="molecule type" value="Genomic_DNA"/>
</dbReference>
<accession>A0A367EW66</accession>
<protein>
    <submittedName>
        <fullName evidence="1">Uncharacterized protein</fullName>
    </submittedName>
</protein>
<dbReference type="AlphaFoldDB" id="A0A367EW66"/>
<keyword evidence="2" id="KW-1185">Reference proteome</keyword>
<gene>
    <name evidence="1" type="ORF">DQ392_08960</name>
</gene>
<organism evidence="1 2">
    <name type="scientific">Streptomyces reniochalinae</name>
    <dbReference type="NCBI Taxonomy" id="2250578"/>
    <lineage>
        <taxon>Bacteria</taxon>
        <taxon>Bacillati</taxon>
        <taxon>Actinomycetota</taxon>
        <taxon>Actinomycetes</taxon>
        <taxon>Kitasatosporales</taxon>
        <taxon>Streptomycetaceae</taxon>
        <taxon>Streptomyces</taxon>
    </lineage>
</organism>